<accession>A0A0L0C253</accession>
<dbReference type="AlphaFoldDB" id="A0A0L0C253"/>
<gene>
    <name evidence="2" type="ORF">FF38_00854</name>
</gene>
<evidence type="ECO:0000313" key="3">
    <source>
        <dbReference type="Proteomes" id="UP000037069"/>
    </source>
</evidence>
<feature type="signal peptide" evidence="1">
    <location>
        <begin position="1"/>
        <end position="34"/>
    </location>
</feature>
<dbReference type="Proteomes" id="UP000037069">
    <property type="component" value="Unassembled WGS sequence"/>
</dbReference>
<protein>
    <submittedName>
        <fullName evidence="2">Uncharacterized protein</fullName>
    </submittedName>
</protein>
<keyword evidence="3" id="KW-1185">Reference proteome</keyword>
<proteinExistence type="predicted"/>
<evidence type="ECO:0000256" key="1">
    <source>
        <dbReference type="SAM" id="SignalP"/>
    </source>
</evidence>
<dbReference type="EMBL" id="JRES01000996">
    <property type="protein sequence ID" value="KNC26327.1"/>
    <property type="molecule type" value="Genomic_DNA"/>
</dbReference>
<name>A0A0L0C253_LUCCU</name>
<keyword evidence="1" id="KW-0732">Signal</keyword>
<feature type="chain" id="PRO_5005535662" evidence="1">
    <location>
        <begin position="35"/>
        <end position="151"/>
    </location>
</feature>
<evidence type="ECO:0000313" key="2">
    <source>
        <dbReference type="EMBL" id="KNC26327.1"/>
    </source>
</evidence>
<sequence length="151" mass="16417">MALGIRHLHFAGTTSSSSSSSLFLLFVGITGVGGRHSTSSSSSETTTTIAKLQYLKAATAAVVTAAAAAKTFDIFKEVFQFWIRPTSTQSPLKLNTDLCLDPNFNIFTSSVPLTITFVQIGQTFGNTISLLFLLFPSNLKSFKDWRLKRIT</sequence>
<reference evidence="2 3" key="1">
    <citation type="journal article" date="2015" name="Nat. Commun.">
        <title>Lucilia cuprina genome unlocks parasitic fly biology to underpin future interventions.</title>
        <authorList>
            <person name="Anstead C.A."/>
            <person name="Korhonen P.K."/>
            <person name="Young N.D."/>
            <person name="Hall R.S."/>
            <person name="Jex A.R."/>
            <person name="Murali S.C."/>
            <person name="Hughes D.S."/>
            <person name="Lee S.F."/>
            <person name="Perry T."/>
            <person name="Stroehlein A.J."/>
            <person name="Ansell B.R."/>
            <person name="Breugelmans B."/>
            <person name="Hofmann A."/>
            <person name="Qu J."/>
            <person name="Dugan S."/>
            <person name="Lee S.L."/>
            <person name="Chao H."/>
            <person name="Dinh H."/>
            <person name="Han Y."/>
            <person name="Doddapaneni H.V."/>
            <person name="Worley K.C."/>
            <person name="Muzny D.M."/>
            <person name="Ioannidis P."/>
            <person name="Waterhouse R.M."/>
            <person name="Zdobnov E.M."/>
            <person name="James P.J."/>
            <person name="Bagnall N.H."/>
            <person name="Kotze A.C."/>
            <person name="Gibbs R.A."/>
            <person name="Richards S."/>
            <person name="Batterham P."/>
            <person name="Gasser R.B."/>
        </authorList>
    </citation>
    <scope>NUCLEOTIDE SEQUENCE [LARGE SCALE GENOMIC DNA]</scope>
    <source>
        <strain evidence="2 3">LS</strain>
        <tissue evidence="2">Full body</tissue>
    </source>
</reference>
<comment type="caution">
    <text evidence="2">The sequence shown here is derived from an EMBL/GenBank/DDBJ whole genome shotgun (WGS) entry which is preliminary data.</text>
</comment>
<organism evidence="2 3">
    <name type="scientific">Lucilia cuprina</name>
    <name type="common">Green bottle fly</name>
    <name type="synonym">Australian sheep blowfly</name>
    <dbReference type="NCBI Taxonomy" id="7375"/>
    <lineage>
        <taxon>Eukaryota</taxon>
        <taxon>Metazoa</taxon>
        <taxon>Ecdysozoa</taxon>
        <taxon>Arthropoda</taxon>
        <taxon>Hexapoda</taxon>
        <taxon>Insecta</taxon>
        <taxon>Pterygota</taxon>
        <taxon>Neoptera</taxon>
        <taxon>Endopterygota</taxon>
        <taxon>Diptera</taxon>
        <taxon>Brachycera</taxon>
        <taxon>Muscomorpha</taxon>
        <taxon>Oestroidea</taxon>
        <taxon>Calliphoridae</taxon>
        <taxon>Luciliinae</taxon>
        <taxon>Lucilia</taxon>
    </lineage>
</organism>